<reference evidence="2 3" key="1">
    <citation type="submission" date="2018-12" db="EMBL/GenBank/DDBJ databases">
        <authorList>
            <person name="Yang Y."/>
        </authorList>
    </citation>
    <scope>NUCLEOTIDE SEQUENCE [LARGE SCALE GENOMIC DNA]</scope>
    <source>
        <strain evidence="2 3">GSF71</strain>
    </source>
</reference>
<dbReference type="OrthoDB" id="7510952at2"/>
<dbReference type="RefSeq" id="WP_126995001.1">
    <property type="nucleotide sequence ID" value="NZ_JBNPXW010000002.1"/>
</dbReference>
<dbReference type="AlphaFoldDB" id="A0A3S0X1I4"/>
<feature type="transmembrane region" description="Helical" evidence="1">
    <location>
        <begin position="82"/>
        <end position="102"/>
    </location>
</feature>
<protein>
    <submittedName>
        <fullName evidence="2">YgjV family protein</fullName>
    </submittedName>
</protein>
<keyword evidence="1" id="KW-1133">Transmembrane helix</keyword>
<comment type="caution">
    <text evidence="2">The sequence shown here is derived from an EMBL/GenBank/DDBJ whole genome shotgun (WGS) entry which is preliminary data.</text>
</comment>
<evidence type="ECO:0000313" key="2">
    <source>
        <dbReference type="EMBL" id="RUQ75024.1"/>
    </source>
</evidence>
<organism evidence="2 3">
    <name type="scientific">Azospirillum doebereinerae</name>
    <dbReference type="NCBI Taxonomy" id="92933"/>
    <lineage>
        <taxon>Bacteria</taxon>
        <taxon>Pseudomonadati</taxon>
        <taxon>Pseudomonadota</taxon>
        <taxon>Alphaproteobacteria</taxon>
        <taxon>Rhodospirillales</taxon>
        <taxon>Azospirillaceae</taxon>
        <taxon>Azospirillum</taxon>
    </lineage>
</organism>
<keyword evidence="1" id="KW-0472">Membrane</keyword>
<feature type="transmembrane region" description="Helical" evidence="1">
    <location>
        <begin position="123"/>
        <end position="140"/>
    </location>
</feature>
<dbReference type="EMBL" id="RZIJ01000002">
    <property type="protein sequence ID" value="RUQ75024.1"/>
    <property type="molecule type" value="Genomic_DNA"/>
</dbReference>
<name>A0A3S0X1I4_9PROT</name>
<keyword evidence="1" id="KW-0812">Transmembrane</keyword>
<feature type="transmembrane region" description="Helical" evidence="1">
    <location>
        <begin position="58"/>
        <end position="76"/>
    </location>
</feature>
<evidence type="ECO:0000313" key="3">
    <source>
        <dbReference type="Proteomes" id="UP000280346"/>
    </source>
</evidence>
<evidence type="ECO:0000256" key="1">
    <source>
        <dbReference type="SAM" id="Phobius"/>
    </source>
</evidence>
<sequence>MLDALTDASPVQLIGYCGTLGGMVWPFCRGRIAMLSVQLVPTVCFSIHLAMLGATTGAALNALATLQVLAAIPLGTHPNFRILYLMILPVIALLMAATWNGLPSLCAAAAMALMSIGRYQTEVVPFRLFMLLALPCWLAHNTLVGSLPAMLSDIVGITVNLWMLAQTGTLGRPAQKLTKASGSCPK</sequence>
<gene>
    <name evidence="2" type="ORF">EJ913_03955</name>
</gene>
<keyword evidence="3" id="KW-1185">Reference proteome</keyword>
<proteinExistence type="predicted"/>
<dbReference type="Pfam" id="PF10688">
    <property type="entry name" value="Imp-YgjV"/>
    <property type="match status" value="1"/>
</dbReference>
<dbReference type="Proteomes" id="UP000280346">
    <property type="component" value="Unassembled WGS sequence"/>
</dbReference>
<dbReference type="InterPro" id="IPR019629">
    <property type="entry name" value="Uncharacterised_HI1736/YgjV"/>
</dbReference>
<accession>A0A3S0X1I4</accession>